<feature type="signal peptide" evidence="9">
    <location>
        <begin position="1"/>
        <end position="24"/>
    </location>
</feature>
<evidence type="ECO:0000256" key="4">
    <source>
        <dbReference type="ARBA" id="ARBA00022525"/>
    </source>
</evidence>
<gene>
    <name evidence="11" type="ORF">UPYG_G00240040</name>
</gene>
<feature type="chain" id="PRO_5044876708" description="Somatostatin/Cortistatin C-terminal domain-containing protein" evidence="9">
    <location>
        <begin position="25"/>
        <end position="107"/>
    </location>
</feature>
<evidence type="ECO:0000313" key="12">
    <source>
        <dbReference type="Proteomes" id="UP001557470"/>
    </source>
</evidence>
<proteinExistence type="inferred from homology"/>
<comment type="function">
    <text evidence="1">Somatostatin inhibits the release of somatotropin.</text>
</comment>
<comment type="subcellular location">
    <subcellularLocation>
        <location evidence="2">Secreted</location>
    </subcellularLocation>
</comment>
<evidence type="ECO:0000313" key="11">
    <source>
        <dbReference type="EMBL" id="KAL0970300.1"/>
    </source>
</evidence>
<evidence type="ECO:0000256" key="7">
    <source>
        <dbReference type="ARBA" id="ARBA00023157"/>
    </source>
</evidence>
<dbReference type="EMBL" id="JAGEUA010000007">
    <property type="protein sequence ID" value="KAL0970300.1"/>
    <property type="molecule type" value="Genomic_DNA"/>
</dbReference>
<evidence type="ECO:0000256" key="3">
    <source>
        <dbReference type="ARBA" id="ARBA00008327"/>
    </source>
</evidence>
<feature type="disulfide bond" evidence="8">
    <location>
        <begin position="96"/>
        <end position="107"/>
    </location>
</feature>
<feature type="domain" description="Somatostatin/Cortistatin C-terminal" evidence="10">
    <location>
        <begin position="90"/>
        <end position="107"/>
    </location>
</feature>
<keyword evidence="6" id="KW-0372">Hormone</keyword>
<name>A0ABD0WFY2_UMBPY</name>
<accession>A0ABD0WFY2</accession>
<dbReference type="Proteomes" id="UP001557470">
    <property type="component" value="Unassembled WGS sequence"/>
</dbReference>
<dbReference type="InterPro" id="IPR018142">
    <property type="entry name" value="Somatostatin/Cortistatin_C"/>
</dbReference>
<dbReference type="PANTHER" id="PTHR10558">
    <property type="entry name" value="SOMATOSTATIN"/>
    <property type="match status" value="1"/>
</dbReference>
<dbReference type="GO" id="GO:0005179">
    <property type="term" value="F:hormone activity"/>
    <property type="evidence" value="ECO:0007669"/>
    <property type="project" value="UniProtKB-KW"/>
</dbReference>
<evidence type="ECO:0000256" key="9">
    <source>
        <dbReference type="SAM" id="SignalP"/>
    </source>
</evidence>
<sequence>MLCSQLQVLLVALSLSAFLARASAAPHRDTLTDLLRGDTTKANKELSRALLLKILSDLMTTATVDEVLPDLDDDLDAREDVVRQLPLSQRERKVGCRNFFWKTFTSC</sequence>
<dbReference type="GO" id="GO:0005576">
    <property type="term" value="C:extracellular region"/>
    <property type="evidence" value="ECO:0007669"/>
    <property type="project" value="UniProtKB-SubCell"/>
</dbReference>
<evidence type="ECO:0000256" key="1">
    <source>
        <dbReference type="ARBA" id="ARBA00003524"/>
    </source>
</evidence>
<dbReference type="PANTHER" id="PTHR10558:SF2">
    <property type="entry name" value="SOMATOSTATIN"/>
    <property type="match status" value="1"/>
</dbReference>
<keyword evidence="5" id="KW-0165">Cleavage on pair of basic residues</keyword>
<evidence type="ECO:0000256" key="5">
    <source>
        <dbReference type="ARBA" id="ARBA00022685"/>
    </source>
</evidence>
<comment type="similarity">
    <text evidence="3">Belongs to the somatostatin family.</text>
</comment>
<keyword evidence="9" id="KW-0732">Signal</keyword>
<dbReference type="AlphaFoldDB" id="A0ABD0WFY2"/>
<organism evidence="11 12">
    <name type="scientific">Umbra pygmaea</name>
    <name type="common">Eastern mudminnow</name>
    <dbReference type="NCBI Taxonomy" id="75934"/>
    <lineage>
        <taxon>Eukaryota</taxon>
        <taxon>Metazoa</taxon>
        <taxon>Chordata</taxon>
        <taxon>Craniata</taxon>
        <taxon>Vertebrata</taxon>
        <taxon>Euteleostomi</taxon>
        <taxon>Actinopterygii</taxon>
        <taxon>Neopterygii</taxon>
        <taxon>Teleostei</taxon>
        <taxon>Protacanthopterygii</taxon>
        <taxon>Esociformes</taxon>
        <taxon>Umbridae</taxon>
        <taxon>Umbra</taxon>
    </lineage>
</organism>
<keyword evidence="7 8" id="KW-1015">Disulfide bond</keyword>
<evidence type="ECO:0000256" key="8">
    <source>
        <dbReference type="PIRSR" id="PIRSR001814-1"/>
    </source>
</evidence>
<evidence type="ECO:0000256" key="2">
    <source>
        <dbReference type="ARBA" id="ARBA00004613"/>
    </source>
</evidence>
<evidence type="ECO:0000256" key="6">
    <source>
        <dbReference type="ARBA" id="ARBA00022702"/>
    </source>
</evidence>
<comment type="caution">
    <text evidence="11">The sequence shown here is derived from an EMBL/GenBank/DDBJ whole genome shotgun (WGS) entry which is preliminary data.</text>
</comment>
<reference evidence="11 12" key="1">
    <citation type="submission" date="2024-06" db="EMBL/GenBank/DDBJ databases">
        <authorList>
            <person name="Pan Q."/>
            <person name="Wen M."/>
            <person name="Jouanno E."/>
            <person name="Zahm M."/>
            <person name="Klopp C."/>
            <person name="Cabau C."/>
            <person name="Louis A."/>
            <person name="Berthelot C."/>
            <person name="Parey E."/>
            <person name="Roest Crollius H."/>
            <person name="Montfort J."/>
            <person name="Robinson-Rechavi M."/>
            <person name="Bouchez O."/>
            <person name="Lampietro C."/>
            <person name="Lopez Roques C."/>
            <person name="Donnadieu C."/>
            <person name="Postlethwait J."/>
            <person name="Bobe J."/>
            <person name="Verreycken H."/>
            <person name="Guiguen Y."/>
        </authorList>
    </citation>
    <scope>NUCLEOTIDE SEQUENCE [LARGE SCALE GENOMIC DNA]</scope>
    <source>
        <strain evidence="11">Up_M1</strain>
        <tissue evidence="11">Testis</tissue>
    </source>
</reference>
<keyword evidence="12" id="KW-1185">Reference proteome</keyword>
<dbReference type="PIRSF" id="PIRSF001814">
    <property type="entry name" value="Somatostatin"/>
    <property type="match status" value="1"/>
</dbReference>
<protein>
    <recommendedName>
        <fullName evidence="10">Somatostatin/Cortistatin C-terminal domain-containing protein</fullName>
    </recommendedName>
</protein>
<evidence type="ECO:0000259" key="10">
    <source>
        <dbReference type="Pfam" id="PF03002"/>
    </source>
</evidence>
<keyword evidence="4" id="KW-0964">Secreted</keyword>
<dbReference type="InterPro" id="IPR004250">
    <property type="entry name" value="Somatostatin"/>
</dbReference>
<dbReference type="Pfam" id="PF03002">
    <property type="entry name" value="Somatostatin"/>
    <property type="match status" value="1"/>
</dbReference>